<gene>
    <name evidence="6" type="ORF">SVA_0304</name>
</gene>
<organism evidence="6 7">
    <name type="scientific">Sulfurifustis variabilis</name>
    <dbReference type="NCBI Taxonomy" id="1675686"/>
    <lineage>
        <taxon>Bacteria</taxon>
        <taxon>Pseudomonadati</taxon>
        <taxon>Pseudomonadota</taxon>
        <taxon>Gammaproteobacteria</taxon>
        <taxon>Acidiferrobacterales</taxon>
        <taxon>Acidiferrobacteraceae</taxon>
        <taxon>Sulfurifustis</taxon>
    </lineage>
</organism>
<dbReference type="SUPFAM" id="SSF56655">
    <property type="entry name" value="Carbohydrate phosphatase"/>
    <property type="match status" value="1"/>
</dbReference>
<dbReference type="PROSITE" id="PS00629">
    <property type="entry name" value="IMP_1"/>
    <property type="match status" value="1"/>
</dbReference>
<keyword evidence="2 5" id="KW-0479">Metal-binding</keyword>
<comment type="cofactor">
    <cofactor evidence="5">
        <name>Mg(2+)</name>
        <dbReference type="ChEBI" id="CHEBI:18420"/>
    </cofactor>
</comment>
<dbReference type="KEGG" id="sva:SVA_0304"/>
<dbReference type="Proteomes" id="UP000218899">
    <property type="component" value="Chromosome"/>
</dbReference>
<dbReference type="InterPro" id="IPR000760">
    <property type="entry name" value="Inositol_monophosphatase-like"/>
</dbReference>
<keyword evidence="7" id="KW-1185">Reference proteome</keyword>
<feature type="binding site" evidence="5">
    <location>
        <position position="222"/>
    </location>
    <ligand>
        <name>Mg(2+)</name>
        <dbReference type="ChEBI" id="CHEBI:18420"/>
        <label>1</label>
        <note>catalytic</note>
    </ligand>
</feature>
<evidence type="ECO:0000256" key="2">
    <source>
        <dbReference type="ARBA" id="ARBA00022723"/>
    </source>
</evidence>
<dbReference type="PANTHER" id="PTHR20854">
    <property type="entry name" value="INOSITOL MONOPHOSPHATASE"/>
    <property type="match status" value="1"/>
</dbReference>
<evidence type="ECO:0000313" key="7">
    <source>
        <dbReference type="Proteomes" id="UP000218899"/>
    </source>
</evidence>
<feature type="binding site" evidence="5">
    <location>
        <position position="96"/>
    </location>
    <ligand>
        <name>Mg(2+)</name>
        <dbReference type="ChEBI" id="CHEBI:18420"/>
        <label>1</label>
        <note>catalytic</note>
    </ligand>
</feature>
<accession>A0A1B4V0B9</accession>
<dbReference type="GO" id="GO:0006020">
    <property type="term" value="P:inositol metabolic process"/>
    <property type="evidence" value="ECO:0007669"/>
    <property type="project" value="TreeGrafter"/>
</dbReference>
<evidence type="ECO:0000256" key="3">
    <source>
        <dbReference type="ARBA" id="ARBA00022801"/>
    </source>
</evidence>
<name>A0A1B4V0B9_9GAMM</name>
<dbReference type="AlphaFoldDB" id="A0A1B4V0B9"/>
<feature type="binding site" evidence="5">
    <location>
        <position position="95"/>
    </location>
    <ligand>
        <name>Mg(2+)</name>
        <dbReference type="ChEBI" id="CHEBI:18420"/>
        <label>1</label>
        <note>catalytic</note>
    </ligand>
</feature>
<feature type="binding site" evidence="5">
    <location>
        <position position="77"/>
    </location>
    <ligand>
        <name>Mg(2+)</name>
        <dbReference type="ChEBI" id="CHEBI:18420"/>
        <label>1</label>
        <note>catalytic</note>
    </ligand>
</feature>
<evidence type="ECO:0000256" key="4">
    <source>
        <dbReference type="ARBA" id="ARBA00022842"/>
    </source>
</evidence>
<dbReference type="GO" id="GO:0046872">
    <property type="term" value="F:metal ion binding"/>
    <property type="evidence" value="ECO:0007669"/>
    <property type="project" value="UniProtKB-KW"/>
</dbReference>
<dbReference type="InterPro" id="IPR020583">
    <property type="entry name" value="Inositol_monoP_metal-BS"/>
</dbReference>
<dbReference type="Gene3D" id="3.30.540.10">
    <property type="entry name" value="Fructose-1,6-Bisphosphatase, subunit A, domain 1"/>
    <property type="match status" value="1"/>
</dbReference>
<evidence type="ECO:0000256" key="5">
    <source>
        <dbReference type="PIRSR" id="PIRSR600760-2"/>
    </source>
</evidence>
<protein>
    <submittedName>
        <fullName evidence="6">Histidinol phosphate phosphatase</fullName>
    </submittedName>
</protein>
<dbReference type="Gene3D" id="3.40.190.80">
    <property type="match status" value="1"/>
</dbReference>
<comment type="similarity">
    <text evidence="1">Belongs to the inositol monophosphatase superfamily.</text>
</comment>
<dbReference type="OrthoDB" id="9785695at2"/>
<dbReference type="GO" id="GO:0007165">
    <property type="term" value="P:signal transduction"/>
    <property type="evidence" value="ECO:0007669"/>
    <property type="project" value="TreeGrafter"/>
</dbReference>
<evidence type="ECO:0000256" key="1">
    <source>
        <dbReference type="ARBA" id="ARBA00009759"/>
    </source>
</evidence>
<dbReference type="GO" id="GO:0008934">
    <property type="term" value="F:inositol monophosphate 1-phosphatase activity"/>
    <property type="evidence" value="ECO:0007669"/>
    <property type="project" value="TreeGrafter"/>
</dbReference>
<dbReference type="PANTHER" id="PTHR20854:SF4">
    <property type="entry name" value="INOSITOL-1-MONOPHOSPHATASE-RELATED"/>
    <property type="match status" value="1"/>
</dbReference>
<dbReference type="Pfam" id="PF00459">
    <property type="entry name" value="Inositol_P"/>
    <property type="match status" value="1"/>
</dbReference>
<dbReference type="RefSeq" id="WP_148665344.1">
    <property type="nucleotide sequence ID" value="NZ_AP014936.1"/>
</dbReference>
<reference evidence="6 7" key="1">
    <citation type="submission" date="2015-08" db="EMBL/GenBank/DDBJ databases">
        <title>Complete genome sequence of Sulfurifustis variabilis.</title>
        <authorList>
            <person name="Miura A."/>
            <person name="Kojima H."/>
            <person name="Fukui M."/>
        </authorList>
    </citation>
    <scope>NUCLEOTIDE SEQUENCE [LARGE SCALE GENOMIC DNA]</scope>
    <source>
        <strain evidence="7">skN76</strain>
    </source>
</reference>
<sequence>MIDPRTELAADEIEHLYEAAIALADEAREIIQGALAAGFSVKHKPDGTLVTSTDIQVEERLRAAIEERFACHGIIGEELPARHPDSALQWILDPIDGTEDFVHRVPTFGTILALHYKGEPIVGILEHTALGLRASAAYGHGTYYRCQRSRLADLPPEVGDDRARVILSARGNFIRYRDEGATFDALARTFPNHRIYRSCYGHTLVATGAADAMVDFHDSLWDLAAARIAVEEAGGAYRTVREFELPGGQRIYSSVFGKPALVERILAVIGAAGPQP</sequence>
<keyword evidence="4 5" id="KW-0460">Magnesium</keyword>
<dbReference type="EMBL" id="AP014936">
    <property type="protein sequence ID" value="BAU46886.1"/>
    <property type="molecule type" value="Genomic_DNA"/>
</dbReference>
<feature type="binding site" evidence="5">
    <location>
        <position position="93"/>
    </location>
    <ligand>
        <name>Mg(2+)</name>
        <dbReference type="ChEBI" id="CHEBI:18420"/>
        <label>2</label>
    </ligand>
</feature>
<evidence type="ECO:0000313" key="6">
    <source>
        <dbReference type="EMBL" id="BAU46886.1"/>
    </source>
</evidence>
<keyword evidence="3" id="KW-0378">Hydrolase</keyword>
<dbReference type="PRINTS" id="PR00377">
    <property type="entry name" value="IMPHPHTASES"/>
</dbReference>
<proteinExistence type="inferred from homology"/>